<dbReference type="InterPro" id="IPR029044">
    <property type="entry name" value="Nucleotide-diphossugar_trans"/>
</dbReference>
<dbReference type="InterPro" id="IPR050256">
    <property type="entry name" value="Glycosyltransferase_2"/>
</dbReference>
<evidence type="ECO:0000256" key="3">
    <source>
        <dbReference type="ARBA" id="ARBA00022676"/>
    </source>
</evidence>
<feature type="domain" description="Glycosyltransferase 2-like" evidence="9">
    <location>
        <begin position="17"/>
        <end position="179"/>
    </location>
</feature>
<accession>A0A3B1B8T8</accession>
<dbReference type="GO" id="GO:0016757">
    <property type="term" value="F:glycosyltransferase activity"/>
    <property type="evidence" value="ECO:0007669"/>
    <property type="project" value="UniProtKB-KW"/>
</dbReference>
<evidence type="ECO:0000256" key="5">
    <source>
        <dbReference type="ARBA" id="ARBA00022692"/>
    </source>
</evidence>
<dbReference type="SUPFAM" id="SSF53448">
    <property type="entry name" value="Nucleotide-diphospho-sugar transferases"/>
    <property type="match status" value="1"/>
</dbReference>
<keyword evidence="3" id="KW-0328">Glycosyltransferase</keyword>
<dbReference type="PANTHER" id="PTHR48090:SF1">
    <property type="entry name" value="PROPHAGE BACTOPRENOL GLUCOSYL TRANSFERASE HOMOLOG"/>
    <property type="match status" value="1"/>
</dbReference>
<dbReference type="CDD" id="cd04187">
    <property type="entry name" value="DPM1_like_bac"/>
    <property type="match status" value="1"/>
</dbReference>
<dbReference type="AlphaFoldDB" id="A0A3B1B8T8"/>
<organism evidence="10">
    <name type="scientific">hydrothermal vent metagenome</name>
    <dbReference type="NCBI Taxonomy" id="652676"/>
    <lineage>
        <taxon>unclassified sequences</taxon>
        <taxon>metagenomes</taxon>
        <taxon>ecological metagenomes</taxon>
    </lineage>
</organism>
<dbReference type="Pfam" id="PF00535">
    <property type="entry name" value="Glycos_transf_2"/>
    <property type="match status" value="1"/>
</dbReference>
<dbReference type="GO" id="GO:0005886">
    <property type="term" value="C:plasma membrane"/>
    <property type="evidence" value="ECO:0007669"/>
    <property type="project" value="UniProtKB-SubCell"/>
</dbReference>
<keyword evidence="6 8" id="KW-1133">Transmembrane helix</keyword>
<dbReference type="EMBL" id="UOFU01000287">
    <property type="protein sequence ID" value="VAX02725.1"/>
    <property type="molecule type" value="Genomic_DNA"/>
</dbReference>
<sequence length="330" mass="37240">MTQTSIKTATDTTFLLSIIVPVFNEQEVLHEFYRRLTRVLDGIDAIIDITFVNDGSTDYTLLQLQELQANDPRVAILDLSRNFGKEIAMTAGLDHVCGDAVIIIDADLQDPPELIPQMIEEWRHGFDVVYAQRRSRTGESALKKTTASLFYRIMQRISRVQIPIDTGDFRLLSRRAVDALAGLRERHRFMKGLFAWIGYPQKAILYDRDARHDGTSKWNYLALWNFALEGITSFSTLPLKVATYLGTFTAFGAFSYGLFIIFQTLFFGNPVAGYPSLLVVVLFLGGIQLMALGVIGEYLGRMFDETKGRPLYLIKDYLPAASGDEKALRK</sequence>
<dbReference type="InterPro" id="IPR001173">
    <property type="entry name" value="Glyco_trans_2-like"/>
</dbReference>
<gene>
    <name evidence="10" type="ORF">MNBD_GAMMA20-1794</name>
</gene>
<reference evidence="10" key="1">
    <citation type="submission" date="2018-06" db="EMBL/GenBank/DDBJ databases">
        <authorList>
            <person name="Zhirakovskaya E."/>
        </authorList>
    </citation>
    <scope>NUCLEOTIDE SEQUENCE</scope>
</reference>
<evidence type="ECO:0000259" key="9">
    <source>
        <dbReference type="Pfam" id="PF00535"/>
    </source>
</evidence>
<keyword evidence="2" id="KW-1003">Cell membrane</keyword>
<evidence type="ECO:0000256" key="2">
    <source>
        <dbReference type="ARBA" id="ARBA00022475"/>
    </source>
</evidence>
<evidence type="ECO:0000256" key="6">
    <source>
        <dbReference type="ARBA" id="ARBA00022989"/>
    </source>
</evidence>
<evidence type="ECO:0000313" key="10">
    <source>
        <dbReference type="EMBL" id="VAX02725.1"/>
    </source>
</evidence>
<dbReference type="PANTHER" id="PTHR48090">
    <property type="entry name" value="UNDECAPRENYL-PHOSPHATE 4-DEOXY-4-FORMAMIDO-L-ARABINOSE TRANSFERASE-RELATED"/>
    <property type="match status" value="1"/>
</dbReference>
<dbReference type="FunFam" id="3.90.550.10:FF:000079">
    <property type="entry name" value="Probable glycosyl transferase"/>
    <property type="match status" value="1"/>
</dbReference>
<dbReference type="Gene3D" id="3.90.550.10">
    <property type="entry name" value="Spore Coat Polysaccharide Biosynthesis Protein SpsA, Chain A"/>
    <property type="match status" value="1"/>
</dbReference>
<keyword evidence="4 10" id="KW-0808">Transferase</keyword>
<protein>
    <submittedName>
        <fullName evidence="10">Bactoprenol glucosyl transferase</fullName>
    </submittedName>
</protein>
<feature type="transmembrane region" description="Helical" evidence="8">
    <location>
        <begin position="241"/>
        <end position="262"/>
    </location>
</feature>
<comment type="subcellular location">
    <subcellularLocation>
        <location evidence="1">Cell membrane</location>
        <topology evidence="1">Multi-pass membrane protein</topology>
    </subcellularLocation>
</comment>
<proteinExistence type="predicted"/>
<feature type="transmembrane region" description="Helical" evidence="8">
    <location>
        <begin position="274"/>
        <end position="299"/>
    </location>
</feature>
<keyword evidence="7 8" id="KW-0472">Membrane</keyword>
<evidence type="ECO:0000256" key="7">
    <source>
        <dbReference type="ARBA" id="ARBA00023136"/>
    </source>
</evidence>
<evidence type="ECO:0000256" key="1">
    <source>
        <dbReference type="ARBA" id="ARBA00004651"/>
    </source>
</evidence>
<keyword evidence="5 8" id="KW-0812">Transmembrane</keyword>
<evidence type="ECO:0000256" key="8">
    <source>
        <dbReference type="SAM" id="Phobius"/>
    </source>
</evidence>
<name>A0A3B1B8T8_9ZZZZ</name>
<evidence type="ECO:0000256" key="4">
    <source>
        <dbReference type="ARBA" id="ARBA00022679"/>
    </source>
</evidence>